<dbReference type="AlphaFoldDB" id="U2YM93"/>
<dbReference type="RefSeq" id="WP_021690497.1">
    <property type="nucleotide sequence ID" value="NZ_BASZ01000006.1"/>
</dbReference>
<accession>U2YM93</accession>
<evidence type="ECO:0008006" key="3">
    <source>
        <dbReference type="Google" id="ProtNLM"/>
    </source>
</evidence>
<name>U2YM93_9SPHN</name>
<proteinExistence type="predicted"/>
<comment type="caution">
    <text evidence="1">The sequence shown here is derived from an EMBL/GenBank/DDBJ whole genome shotgun (WGS) entry which is preliminary data.</text>
</comment>
<sequence length="60" mass="7171">MPDFVYRLMERHQKLDALLRHAQMRKIPNAFEILRIKTLKQENGKRLNTLLGWHGEQAIC</sequence>
<dbReference type="Proteomes" id="UP000016568">
    <property type="component" value="Unassembled WGS sequence"/>
</dbReference>
<reference evidence="1 2" key="1">
    <citation type="submission" date="2013-09" db="EMBL/GenBank/DDBJ databases">
        <title>Whole genome shotgun sequence of Novosphingobium tardaugens NBRC 16725.</title>
        <authorList>
            <person name="Isaki S."/>
            <person name="Hosoyama A."/>
            <person name="Tsuchikane K."/>
            <person name="Katsumata H."/>
            <person name="Ando Y."/>
            <person name="Yamazaki S."/>
            <person name="Fujita N."/>
        </authorList>
    </citation>
    <scope>NUCLEOTIDE SEQUENCE [LARGE SCALE GENOMIC DNA]</scope>
    <source>
        <strain evidence="1 2">NBRC 16725</strain>
    </source>
</reference>
<keyword evidence="2" id="KW-1185">Reference proteome</keyword>
<evidence type="ECO:0000313" key="2">
    <source>
        <dbReference type="Proteomes" id="UP000016568"/>
    </source>
</evidence>
<gene>
    <name evidence="1" type="ORF">NT2_06_00310</name>
</gene>
<evidence type="ECO:0000313" key="1">
    <source>
        <dbReference type="EMBL" id="GAD49592.1"/>
    </source>
</evidence>
<organism evidence="1 2">
    <name type="scientific">Caenibius tardaugens NBRC 16725</name>
    <dbReference type="NCBI Taxonomy" id="1219035"/>
    <lineage>
        <taxon>Bacteria</taxon>
        <taxon>Pseudomonadati</taxon>
        <taxon>Pseudomonadota</taxon>
        <taxon>Alphaproteobacteria</taxon>
        <taxon>Sphingomonadales</taxon>
        <taxon>Erythrobacteraceae</taxon>
        <taxon>Caenibius</taxon>
    </lineage>
</organism>
<dbReference type="EMBL" id="BASZ01000006">
    <property type="protein sequence ID" value="GAD49592.1"/>
    <property type="molecule type" value="Genomic_DNA"/>
</dbReference>
<protein>
    <recommendedName>
        <fullName evidence="3">DUF465 domain-containing protein</fullName>
    </recommendedName>
</protein>